<evidence type="ECO:0000313" key="2">
    <source>
        <dbReference type="EMBL" id="MFD0762724.1"/>
    </source>
</evidence>
<feature type="domain" description="AAA+ ATPase" evidence="1">
    <location>
        <begin position="39"/>
        <end position="216"/>
    </location>
</feature>
<organism evidence="2 3">
    <name type="scientific">Lutibacter aestuarii</name>
    <dbReference type="NCBI Taxonomy" id="861111"/>
    <lineage>
        <taxon>Bacteria</taxon>
        <taxon>Pseudomonadati</taxon>
        <taxon>Bacteroidota</taxon>
        <taxon>Flavobacteriia</taxon>
        <taxon>Flavobacteriales</taxon>
        <taxon>Flavobacteriaceae</taxon>
        <taxon>Lutibacter</taxon>
    </lineage>
</organism>
<name>A0ABW2Z9P9_9FLAO</name>
<evidence type="ECO:0000259" key="1">
    <source>
        <dbReference type="SMART" id="SM00382"/>
    </source>
</evidence>
<dbReference type="EMBL" id="JBHTIC010000017">
    <property type="protein sequence ID" value="MFD0762724.1"/>
    <property type="molecule type" value="Genomic_DNA"/>
</dbReference>
<proteinExistence type="predicted"/>
<dbReference type="Pfam" id="PF13481">
    <property type="entry name" value="AAA_25"/>
    <property type="match status" value="1"/>
</dbReference>
<accession>A0ABW2Z9P9</accession>
<comment type="caution">
    <text evidence="2">The sequence shown here is derived from an EMBL/GenBank/DDBJ whole genome shotgun (WGS) entry which is preliminary data.</text>
</comment>
<protein>
    <submittedName>
        <fullName evidence="2">AAA family ATPase</fullName>
    </submittedName>
</protein>
<reference evidence="3" key="1">
    <citation type="journal article" date="2019" name="Int. J. Syst. Evol. Microbiol.">
        <title>The Global Catalogue of Microorganisms (GCM) 10K type strain sequencing project: providing services to taxonomists for standard genome sequencing and annotation.</title>
        <authorList>
            <consortium name="The Broad Institute Genomics Platform"/>
            <consortium name="The Broad Institute Genome Sequencing Center for Infectious Disease"/>
            <person name="Wu L."/>
            <person name="Ma J."/>
        </authorList>
    </citation>
    <scope>NUCLEOTIDE SEQUENCE [LARGE SCALE GENOMIC DNA]</scope>
    <source>
        <strain evidence="3">CCUG 60022</strain>
    </source>
</reference>
<dbReference type="Proteomes" id="UP001597032">
    <property type="component" value="Unassembled WGS sequence"/>
</dbReference>
<keyword evidence="3" id="KW-1185">Reference proteome</keyword>
<gene>
    <name evidence="2" type="ORF">ACFQZW_11585</name>
</gene>
<dbReference type="Gene3D" id="3.40.50.300">
    <property type="entry name" value="P-loop containing nucleotide triphosphate hydrolases"/>
    <property type="match status" value="1"/>
</dbReference>
<evidence type="ECO:0000313" key="3">
    <source>
        <dbReference type="Proteomes" id="UP001597032"/>
    </source>
</evidence>
<dbReference type="InterPro" id="IPR027417">
    <property type="entry name" value="P-loop_NTPase"/>
</dbReference>
<dbReference type="SUPFAM" id="SSF52540">
    <property type="entry name" value="P-loop containing nucleoside triphosphate hydrolases"/>
    <property type="match status" value="1"/>
</dbReference>
<dbReference type="RefSeq" id="WP_386783167.1">
    <property type="nucleotide sequence ID" value="NZ_JBHTIC010000017.1"/>
</dbReference>
<dbReference type="InterPro" id="IPR003593">
    <property type="entry name" value="AAA+_ATPase"/>
</dbReference>
<sequence length="355" mass="41070">MKILEENEVGQKRFLTLNEMISYNKTQPKTKYLWNGIKEKSFGLVFGPSKSGKTIFCENLAMSIAMGKKEFFGYQLDGIPKKVLFVGLEEFFQNRVERNVMQFESLIDSEQLLIGENYRFQPIDFTRRIVKNVDYENLINTIQDSKAEVVFIDSITRMNLGQLENSADAEKLMQRLRDVCDSLKITLICIHHTPKIGDDAITMDKIKGSAVFAQESDFAIGINCTSKKNRYIKNVFFRYAQDDDDNVKEFVIDNDCWLNYIDDANEDEIIARTDRRRTNNKSDVIADYLNENSSITFSKQELFEKLSSVLGVKKRQYGYYLQDLEKKNKIKTPVLGYYASVNYGDVKNEGDADRK</sequence>
<dbReference type="SMART" id="SM00382">
    <property type="entry name" value="AAA"/>
    <property type="match status" value="1"/>
</dbReference>